<dbReference type="InterPro" id="IPR036282">
    <property type="entry name" value="Glutathione-S-Trfase_C_sf"/>
</dbReference>
<dbReference type="Gene3D" id="1.20.1050.10">
    <property type="match status" value="1"/>
</dbReference>
<dbReference type="Proteomes" id="UP000287996">
    <property type="component" value="Unassembled WGS sequence"/>
</dbReference>
<dbReference type="InterPro" id="IPR004045">
    <property type="entry name" value="Glutathione_S-Trfase_N"/>
</dbReference>
<dbReference type="PROSITE" id="PS50405">
    <property type="entry name" value="GST_CTER"/>
    <property type="match status" value="1"/>
</dbReference>
<feature type="domain" description="GST N-terminal" evidence="2">
    <location>
        <begin position="1"/>
        <end position="84"/>
    </location>
</feature>
<gene>
    <name evidence="4" type="ORF">CWI84_09690</name>
</gene>
<dbReference type="Pfam" id="PF00043">
    <property type="entry name" value="GST_C"/>
    <property type="match status" value="1"/>
</dbReference>
<evidence type="ECO:0000313" key="5">
    <source>
        <dbReference type="Proteomes" id="UP000287996"/>
    </source>
</evidence>
<dbReference type="SFLD" id="SFLDG01150">
    <property type="entry name" value="Main.1:_Beta-like"/>
    <property type="match status" value="1"/>
</dbReference>
<dbReference type="Gene3D" id="3.40.30.10">
    <property type="entry name" value="Glutaredoxin"/>
    <property type="match status" value="1"/>
</dbReference>
<dbReference type="SUPFAM" id="SSF52833">
    <property type="entry name" value="Thioredoxin-like"/>
    <property type="match status" value="1"/>
</dbReference>
<dbReference type="InterPro" id="IPR040079">
    <property type="entry name" value="Glutathione_S-Trfase"/>
</dbReference>
<dbReference type="AlphaFoldDB" id="A0A432ZLH4"/>
<comment type="similarity">
    <text evidence="1">Belongs to the GST superfamily.</text>
</comment>
<evidence type="ECO:0000259" key="3">
    <source>
        <dbReference type="PROSITE" id="PS50405"/>
    </source>
</evidence>
<organism evidence="4 5">
    <name type="scientific">Idiomarina tyrosinivorans</name>
    <dbReference type="NCBI Taxonomy" id="1445662"/>
    <lineage>
        <taxon>Bacteria</taxon>
        <taxon>Pseudomonadati</taxon>
        <taxon>Pseudomonadota</taxon>
        <taxon>Gammaproteobacteria</taxon>
        <taxon>Alteromonadales</taxon>
        <taxon>Idiomarinaceae</taxon>
        <taxon>Idiomarina</taxon>
    </lineage>
</organism>
<name>A0A432ZLH4_9GAMM</name>
<dbReference type="SFLD" id="SFLDG01151">
    <property type="entry name" value="Main.2:_Nu-like"/>
    <property type="match status" value="1"/>
</dbReference>
<dbReference type="PANTHER" id="PTHR44051">
    <property type="entry name" value="GLUTATHIONE S-TRANSFERASE-RELATED"/>
    <property type="match status" value="1"/>
</dbReference>
<dbReference type="InterPro" id="IPR004046">
    <property type="entry name" value="GST_C"/>
</dbReference>
<dbReference type="InterPro" id="IPR010987">
    <property type="entry name" value="Glutathione-S-Trfase_C-like"/>
</dbReference>
<evidence type="ECO:0000256" key="1">
    <source>
        <dbReference type="RuleBase" id="RU003494"/>
    </source>
</evidence>
<comment type="caution">
    <text evidence="4">The sequence shown here is derived from an EMBL/GenBank/DDBJ whole genome shotgun (WGS) entry which is preliminary data.</text>
</comment>
<evidence type="ECO:0000259" key="2">
    <source>
        <dbReference type="PROSITE" id="PS50404"/>
    </source>
</evidence>
<proteinExistence type="inferred from homology"/>
<sequence length="225" mass="26376">MYDLYYFPTPNGHKITLMLEECELPYTIHTVDITKGDQFDPEFLKISPNNKMPALVDNETEAAFALFESGAILQYLAEKTGRFLPAKGAARYQVLQWLNWQMGGLGPMLGQNHHFFNYAPEALPYAQQRYLKETKRLYKVLDKQLADKEYIAGEYSIADMAAHPWCRSWDKQHIDINDYPNVKAWLERIEQRPAARKAYAIEERYQRPTEVSDEMRHNMFEREAD</sequence>
<dbReference type="InterPro" id="IPR036249">
    <property type="entry name" value="Thioredoxin-like_sf"/>
</dbReference>
<dbReference type="SFLD" id="SFLDG00358">
    <property type="entry name" value="Main_(cytGST)"/>
    <property type="match status" value="1"/>
</dbReference>
<dbReference type="SUPFAM" id="SSF47616">
    <property type="entry name" value="GST C-terminal domain-like"/>
    <property type="match status" value="1"/>
</dbReference>
<evidence type="ECO:0000313" key="4">
    <source>
        <dbReference type="EMBL" id="RUO78826.1"/>
    </source>
</evidence>
<protein>
    <submittedName>
        <fullName evidence="4">Thiol:disulfide oxidoreductase</fullName>
    </submittedName>
</protein>
<dbReference type="Pfam" id="PF02798">
    <property type="entry name" value="GST_N"/>
    <property type="match status" value="1"/>
</dbReference>
<dbReference type="SFLD" id="SFLDS00019">
    <property type="entry name" value="Glutathione_Transferase_(cytos"/>
    <property type="match status" value="1"/>
</dbReference>
<feature type="domain" description="GST C-terminal" evidence="3">
    <location>
        <begin position="87"/>
        <end position="209"/>
    </location>
</feature>
<dbReference type="RefSeq" id="WP_126842397.1">
    <property type="nucleotide sequence ID" value="NZ_PIQH01000009.1"/>
</dbReference>
<dbReference type="CDD" id="cd03048">
    <property type="entry name" value="GST_N_Ure2p_like"/>
    <property type="match status" value="1"/>
</dbReference>
<reference evidence="4 5" key="1">
    <citation type="journal article" date="2011" name="Front. Microbiol.">
        <title>Genomic signatures of strain selection and enhancement in Bacillus atrophaeus var. globigii, a historical biowarfare simulant.</title>
        <authorList>
            <person name="Gibbons H.S."/>
            <person name="Broomall S.M."/>
            <person name="McNew L.A."/>
            <person name="Daligault H."/>
            <person name="Chapman C."/>
            <person name="Bruce D."/>
            <person name="Karavis M."/>
            <person name="Krepps M."/>
            <person name="McGregor P.A."/>
            <person name="Hong C."/>
            <person name="Park K.H."/>
            <person name="Akmal A."/>
            <person name="Feldman A."/>
            <person name="Lin J.S."/>
            <person name="Chang W.E."/>
            <person name="Higgs B.W."/>
            <person name="Demirev P."/>
            <person name="Lindquist J."/>
            <person name="Liem A."/>
            <person name="Fochler E."/>
            <person name="Read T.D."/>
            <person name="Tapia R."/>
            <person name="Johnson S."/>
            <person name="Bishop-Lilly K.A."/>
            <person name="Detter C."/>
            <person name="Han C."/>
            <person name="Sozhamannan S."/>
            <person name="Rosenzweig C.N."/>
            <person name="Skowronski E.W."/>
        </authorList>
    </citation>
    <scope>NUCLEOTIDE SEQUENCE [LARGE SCALE GENOMIC DNA]</scope>
    <source>
        <strain evidence="4 5">CC-PW-9</strain>
    </source>
</reference>
<dbReference type="EMBL" id="PIQH01000009">
    <property type="protein sequence ID" value="RUO78826.1"/>
    <property type="molecule type" value="Genomic_DNA"/>
</dbReference>
<dbReference type="OrthoDB" id="9803562at2"/>
<dbReference type="PANTHER" id="PTHR44051:SF19">
    <property type="entry name" value="DISULFIDE-BOND OXIDOREDUCTASE YFCG"/>
    <property type="match status" value="1"/>
</dbReference>
<dbReference type="PROSITE" id="PS50404">
    <property type="entry name" value="GST_NTER"/>
    <property type="match status" value="1"/>
</dbReference>
<keyword evidence="5" id="KW-1185">Reference proteome</keyword>
<accession>A0A432ZLH4</accession>